<comment type="similarity">
    <text evidence="1">Belongs to the 5'-AMP-activated protein kinase gamma subunit family.</text>
</comment>
<evidence type="ECO:0000259" key="5">
    <source>
        <dbReference type="PROSITE" id="PS51371"/>
    </source>
</evidence>
<comment type="caution">
    <text evidence="6">The sequence shown here is derived from an EMBL/GenBank/DDBJ whole genome shotgun (WGS) entry which is preliminary data.</text>
</comment>
<dbReference type="InterPro" id="IPR000644">
    <property type="entry name" value="CBS_dom"/>
</dbReference>
<evidence type="ECO:0000313" key="7">
    <source>
        <dbReference type="Proteomes" id="UP000007350"/>
    </source>
</evidence>
<keyword evidence="7" id="KW-1185">Reference proteome</keyword>
<name>K2MAW8_TRYCR</name>
<organism evidence="6 7">
    <name type="scientific">Trypanosoma cruzi marinkellei</name>
    <dbReference type="NCBI Taxonomy" id="85056"/>
    <lineage>
        <taxon>Eukaryota</taxon>
        <taxon>Discoba</taxon>
        <taxon>Euglenozoa</taxon>
        <taxon>Kinetoplastea</taxon>
        <taxon>Metakinetoplastina</taxon>
        <taxon>Trypanosomatida</taxon>
        <taxon>Trypanosomatidae</taxon>
        <taxon>Trypanosoma</taxon>
        <taxon>Schizotrypanum</taxon>
    </lineage>
</organism>
<dbReference type="Proteomes" id="UP000007350">
    <property type="component" value="Unassembled WGS sequence"/>
</dbReference>
<dbReference type="OrthoDB" id="449052at2759"/>
<protein>
    <recommendedName>
        <fullName evidence="5">CBS domain-containing protein</fullName>
    </recommendedName>
</protein>
<dbReference type="Gene3D" id="3.10.580.10">
    <property type="entry name" value="CBS-domain"/>
    <property type="match status" value="2"/>
</dbReference>
<dbReference type="AlphaFoldDB" id="K2MAW8"/>
<keyword evidence="3 4" id="KW-0129">CBS domain</keyword>
<dbReference type="SMART" id="SM00116">
    <property type="entry name" value="CBS"/>
    <property type="match status" value="4"/>
</dbReference>
<evidence type="ECO:0000256" key="3">
    <source>
        <dbReference type="ARBA" id="ARBA00023122"/>
    </source>
</evidence>
<reference evidence="6 7" key="1">
    <citation type="journal article" date="2012" name="BMC Genomics">
        <title>Comparative genomic analysis of human infective Trypanosoma cruzi lineages with the bat-restricted subspecies T. cruzi marinkellei.</title>
        <authorList>
            <person name="Franzen O."/>
            <person name="Talavera-Lopez C."/>
            <person name="Ochaya S."/>
            <person name="Butler C.E."/>
            <person name="Messenger L.A."/>
            <person name="Lewis M.D."/>
            <person name="Llewellyn M.S."/>
            <person name="Marinkelle C.J."/>
            <person name="Tyler K.M."/>
            <person name="Miles M.A."/>
            <person name="Andersson B."/>
        </authorList>
    </citation>
    <scope>NUCLEOTIDE SEQUENCE [LARGE SCALE GENOMIC DNA]</scope>
    <source>
        <strain evidence="6 7">B7</strain>
    </source>
</reference>
<evidence type="ECO:0000256" key="2">
    <source>
        <dbReference type="ARBA" id="ARBA00022737"/>
    </source>
</evidence>
<dbReference type="EMBL" id="AHKC01009920">
    <property type="protein sequence ID" value="EKF32298.1"/>
    <property type="molecule type" value="Genomic_DNA"/>
</dbReference>
<accession>K2MAW8</accession>
<dbReference type="Pfam" id="PF00571">
    <property type="entry name" value="CBS"/>
    <property type="match status" value="2"/>
</dbReference>
<dbReference type="PROSITE" id="PS51371">
    <property type="entry name" value="CBS"/>
    <property type="match status" value="1"/>
</dbReference>
<evidence type="ECO:0000313" key="6">
    <source>
        <dbReference type="EMBL" id="EKF32298.1"/>
    </source>
</evidence>
<dbReference type="PANTHER" id="PTHR13780">
    <property type="entry name" value="AMP-ACTIVATED PROTEIN KINASE, GAMMA REGULATORY SUBUNIT"/>
    <property type="match status" value="1"/>
</dbReference>
<keyword evidence="2" id="KW-0677">Repeat</keyword>
<gene>
    <name evidence="6" type="ORF">MOQ_003854</name>
</gene>
<evidence type="ECO:0000256" key="4">
    <source>
        <dbReference type="PROSITE-ProRule" id="PRU00703"/>
    </source>
</evidence>
<dbReference type="InterPro" id="IPR050511">
    <property type="entry name" value="AMPK_gamma/SDS23_families"/>
</dbReference>
<feature type="domain" description="CBS" evidence="5">
    <location>
        <begin position="330"/>
        <end position="388"/>
    </location>
</feature>
<sequence length="504" mass="55116">MRRTSAFALRSSYTVASGVSRHGGNPLRVNDETQQIHDHDDFLEAEYYLNDEECQILAAPIADFLSRCTSYDMLGTSTQVVVLDVDVALTVAFIAAQETRLNACVLWDPTARAFCGMLSSTDYIDILLYCHDHPDEAEQVARYTIRQWREKKRDASDIGNKQVLSSLSPTSAFVACAPDTTLIKCLQLILHHHVRRIIVLANKEANDVSVVAILDLQQILVYLGAVFLSIEAVGGGRRGVGVATGVDDVNSPVGVSGGVTTNSPPDGVDPADTDLLFAEGVLPPHVRNLLFAPNEGEGENPLMEFGKEPRVGPYRAIFDVPFCYVPQLGKHRAHAISVTLESPLLEALRLMLQHDIESIAVVSEECIIVDVINRSDIVRIEDQGVYDTELTVREALGSTVSAKICVFHAKDALRDIFFHFARQRVKELFLVDPDTDKLLGQLNIAEMVFFLVFGVTTTSTTGDVHSCVHTTFFSSSSSSFIPTRASNPARAVAAANNDDGNAQK</sequence>
<dbReference type="PANTHER" id="PTHR13780:SF35">
    <property type="entry name" value="LD22662P"/>
    <property type="match status" value="1"/>
</dbReference>
<dbReference type="InterPro" id="IPR046342">
    <property type="entry name" value="CBS_dom_sf"/>
</dbReference>
<evidence type="ECO:0000256" key="1">
    <source>
        <dbReference type="ARBA" id="ARBA00006750"/>
    </source>
</evidence>
<dbReference type="SUPFAM" id="SSF54631">
    <property type="entry name" value="CBS-domain pair"/>
    <property type="match status" value="2"/>
</dbReference>
<proteinExistence type="inferred from homology"/>